<name>A0ABY6CNN0_9BACT</name>
<feature type="transmembrane region" description="Helical" evidence="1">
    <location>
        <begin position="606"/>
        <end position="631"/>
    </location>
</feature>
<dbReference type="EMBL" id="CP106679">
    <property type="protein sequence ID" value="UXP32097.1"/>
    <property type="molecule type" value="Genomic_DNA"/>
</dbReference>
<feature type="transmembrane region" description="Helical" evidence="1">
    <location>
        <begin position="557"/>
        <end position="580"/>
    </location>
</feature>
<evidence type="ECO:0000313" key="2">
    <source>
        <dbReference type="EMBL" id="UXP32097.1"/>
    </source>
</evidence>
<feature type="transmembrane region" description="Helical" evidence="1">
    <location>
        <begin position="383"/>
        <end position="407"/>
    </location>
</feature>
<keyword evidence="3" id="KW-1185">Reference proteome</keyword>
<protein>
    <recommendedName>
        <fullName evidence="4">6-pyruvoyl-tetrahydropterin synthase related domain membrane protein</fullName>
    </recommendedName>
</protein>
<feature type="transmembrane region" description="Helical" evidence="1">
    <location>
        <begin position="273"/>
        <end position="295"/>
    </location>
</feature>
<feature type="transmembrane region" description="Helical" evidence="1">
    <location>
        <begin position="229"/>
        <end position="253"/>
    </location>
</feature>
<feature type="transmembrane region" description="Helical" evidence="1">
    <location>
        <begin position="75"/>
        <end position="105"/>
    </location>
</feature>
<dbReference type="RefSeq" id="WP_262309534.1">
    <property type="nucleotide sequence ID" value="NZ_CP106679.1"/>
</dbReference>
<accession>A0ABY6CNN0</accession>
<keyword evidence="1" id="KW-0812">Transmembrane</keyword>
<proteinExistence type="predicted"/>
<gene>
    <name evidence="2" type="ORF">N6H18_17275</name>
</gene>
<keyword evidence="1" id="KW-1133">Transmembrane helix</keyword>
<reference evidence="2" key="1">
    <citation type="submission" date="2022-09" db="EMBL/GenBank/DDBJ databases">
        <title>Comparative genomics and taxonomic characterization of three novel marine species of genus Reichenbachiella exhibiting antioxidant and polysaccharide degradation activities.</title>
        <authorList>
            <person name="Muhammad N."/>
            <person name="Lee Y.-J."/>
            <person name="Ko J."/>
            <person name="Kim S.-G."/>
        </authorList>
    </citation>
    <scope>NUCLEOTIDE SEQUENCE</scope>
    <source>
        <strain evidence="2">BKB1-1</strain>
    </source>
</reference>
<feature type="transmembrane region" description="Helical" evidence="1">
    <location>
        <begin position="307"/>
        <end position="326"/>
    </location>
</feature>
<evidence type="ECO:0000313" key="3">
    <source>
        <dbReference type="Proteomes" id="UP001065174"/>
    </source>
</evidence>
<evidence type="ECO:0000256" key="1">
    <source>
        <dbReference type="SAM" id="Phobius"/>
    </source>
</evidence>
<organism evidence="2 3">
    <name type="scientific">Reichenbachiella agarivorans</name>
    <dbReference type="NCBI Taxonomy" id="2979464"/>
    <lineage>
        <taxon>Bacteria</taxon>
        <taxon>Pseudomonadati</taxon>
        <taxon>Bacteroidota</taxon>
        <taxon>Cytophagia</taxon>
        <taxon>Cytophagales</taxon>
        <taxon>Reichenbachiellaceae</taxon>
        <taxon>Reichenbachiella</taxon>
    </lineage>
</organism>
<keyword evidence="1" id="KW-0472">Membrane</keyword>
<evidence type="ECO:0008006" key="4">
    <source>
        <dbReference type="Google" id="ProtNLM"/>
    </source>
</evidence>
<feature type="transmembrane region" description="Helical" evidence="1">
    <location>
        <begin position="117"/>
        <end position="135"/>
    </location>
</feature>
<sequence>MTNNKVQTYNVLALAVAIGLLFHGASFFSTLENTYDIFVHIFFADHYRDSWFDPWEPSWYTGFSLISYPPLTHQLFALLSFIGGLKFGAFLLAFAIVVLYVTGSYRFAKLITANDEAAAYAALIAVFLPSVVEAFHVFGQIPMMMGISWLLHALPEIYLFVRYGKFRYFFNGMSLIAVAVCSHHVTPIFGMVFFVVPLMGTAVMDGARHEAGSYEKVGIALFIKYVKKYLPRIIFFGFMTIIVAMVVILPYWIWSKSDPITQVPIPHGSRDNFIEVFSSGLVFFIIPWGFLLLIWPYCFYRYFSKRNIFLGLSFAMLTLLGTGGTTPIPKMLLGENAFNILTLERFTFWATIYAMPLGGEFLWRFTKGDLYQRIMARRSKAVYSFYLSIMVICIFFSAGFTMNLSFFRPLQPESINLKPIQNFLQSDKHYKWRYLTLGFGDQMAWLSANTDAMTIDGNYHSARRVPELTTRAIERLENSKYRGVEGIATLQQFLSSPETFHLKYIFSNDKFYDPLLYFSGWLRVKSLSNGITVWERSDVSALPSVLPKKDIPRFQKIMWGIVPICTLLIAFFFNVQLHWIHHVSGSNKLIDDYRNQETLDKKISPLFYFVIKYWILLILLLALGLIAKIYLMNAKQLGPERVVQSYYDALDFKRFEEAHSFIDPADSLTLDRFLLETSVTDGIVDSYGKINTIETEILTSTADYAKIETQLEWITPLESYHKTQLHEVIKKGGKWYIKANEFNNYIPANQFSDIPEVNFLNQGRRKITTKETFHEDVLDRPVLRILQANLVKKGSSYHVVGMIQNVDSYPADLTVKAALIDENQIVLTSYYDKYHLTHKLLPKEITSFRIDFEAVAWNQLKLDSLATLPTPETFKLEVLATVMTQDLYKSISIQDLKIEQDQISGRLYNHGHLTSTITELVYAFFDQHQQIQWVTTSLAEKSVFPMKYADFQSQTMNLDSLQLISPKSLPILQVNGLENENIINKYASQHPAPLLHLTPYPGYDSKFLMINLNNFVGSPGPF</sequence>
<dbReference type="Proteomes" id="UP001065174">
    <property type="component" value="Chromosome"/>
</dbReference>
<feature type="transmembrane region" description="Helical" evidence="1">
    <location>
        <begin position="346"/>
        <end position="363"/>
    </location>
</feature>